<dbReference type="Proteomes" id="UP001233999">
    <property type="component" value="Unassembled WGS sequence"/>
</dbReference>
<feature type="domain" description="VWFA" evidence="2">
    <location>
        <begin position="270"/>
        <end position="479"/>
    </location>
</feature>
<dbReference type="InterPro" id="IPR013694">
    <property type="entry name" value="VIT"/>
</dbReference>
<dbReference type="Pfam" id="PF08487">
    <property type="entry name" value="VIT"/>
    <property type="match status" value="1"/>
</dbReference>
<dbReference type="PROSITE" id="PS50234">
    <property type="entry name" value="VWFA"/>
    <property type="match status" value="1"/>
</dbReference>
<evidence type="ECO:0000313" key="4">
    <source>
        <dbReference type="EMBL" id="KAJ9587861.1"/>
    </source>
</evidence>
<accession>A0AAD8EF69</accession>
<feature type="non-terminal residue" evidence="4">
    <location>
        <position position="682"/>
    </location>
</feature>
<dbReference type="GO" id="GO:0032991">
    <property type="term" value="C:protein-containing complex"/>
    <property type="evidence" value="ECO:0007669"/>
    <property type="project" value="UniProtKB-ARBA"/>
</dbReference>
<dbReference type="PROSITE" id="PS51468">
    <property type="entry name" value="VIT"/>
    <property type="match status" value="1"/>
</dbReference>
<feature type="signal peptide" evidence="1">
    <location>
        <begin position="1"/>
        <end position="18"/>
    </location>
</feature>
<evidence type="ECO:0000259" key="3">
    <source>
        <dbReference type="PROSITE" id="PS51468"/>
    </source>
</evidence>
<dbReference type="Gene3D" id="3.40.50.410">
    <property type="entry name" value="von Willebrand factor, type A domain"/>
    <property type="match status" value="1"/>
</dbReference>
<keyword evidence="1" id="KW-0732">Signal</keyword>
<gene>
    <name evidence="4" type="ORF">L9F63_018695</name>
</gene>
<protein>
    <recommendedName>
        <fullName evidence="6">Inter-alpha-trypsin inhibitor heavy chain H3-like</fullName>
    </recommendedName>
</protein>
<dbReference type="SMART" id="SM00609">
    <property type="entry name" value="VIT"/>
    <property type="match status" value="1"/>
</dbReference>
<reference evidence="4" key="1">
    <citation type="journal article" date="2023" name="IScience">
        <title>Live-bearing cockroach genome reveals convergent evolutionary mechanisms linked to viviparity in insects and beyond.</title>
        <authorList>
            <person name="Fouks B."/>
            <person name="Harrison M.C."/>
            <person name="Mikhailova A.A."/>
            <person name="Marchal E."/>
            <person name="English S."/>
            <person name="Carruthers M."/>
            <person name="Jennings E.C."/>
            <person name="Chiamaka E.L."/>
            <person name="Frigard R.A."/>
            <person name="Pippel M."/>
            <person name="Attardo G.M."/>
            <person name="Benoit J.B."/>
            <person name="Bornberg-Bauer E."/>
            <person name="Tobe S.S."/>
        </authorList>
    </citation>
    <scope>NUCLEOTIDE SEQUENCE</scope>
    <source>
        <strain evidence="4">Stay&amp;Tobe</strain>
    </source>
</reference>
<dbReference type="Pfam" id="PF00092">
    <property type="entry name" value="VWA"/>
    <property type="match status" value="1"/>
</dbReference>
<comment type="caution">
    <text evidence="4">The sequence shown here is derived from an EMBL/GenBank/DDBJ whole genome shotgun (WGS) entry which is preliminary data.</text>
</comment>
<evidence type="ECO:0000313" key="5">
    <source>
        <dbReference type="Proteomes" id="UP001233999"/>
    </source>
</evidence>
<dbReference type="EMBL" id="JASPKZ010006057">
    <property type="protein sequence ID" value="KAJ9587861.1"/>
    <property type="molecule type" value="Genomic_DNA"/>
</dbReference>
<proteinExistence type="predicted"/>
<dbReference type="SMART" id="SM00327">
    <property type="entry name" value="VWA"/>
    <property type="match status" value="1"/>
</dbReference>
<feature type="domain" description="VIT" evidence="3">
    <location>
        <begin position="9"/>
        <end position="138"/>
    </location>
</feature>
<evidence type="ECO:0000256" key="1">
    <source>
        <dbReference type="SAM" id="SignalP"/>
    </source>
</evidence>
<dbReference type="PANTHER" id="PTHR10338">
    <property type="entry name" value="INTER-ALPHA-TRYPSIN INHIBITOR HEAVY CHAIN FAMILY MEMBER"/>
    <property type="match status" value="1"/>
</dbReference>
<sequence>MHFASFFTFFVLLYTSSAKNLQPQMYSLHVHSDIRYRFAHTLVSSSFANPANSSREASFSVVLPDTAFISAFLIEDDSGVYEAYVKDKDSAKKEYTDAVKKGKTAAHVAMSARDSNLFTVSVNVEPRRKVTFNLTYEELLIRKLGTYSHVINLDPGQVVLDMSVRVTIQESSRISYLHVPSFRTTNEVLDDMVSGDDPLARIHRTDPYTAVVTWEPTPEQQKETAAQGLRGQLFVKYDVDREQHPQQILVNDGYFVHFFAPPDLPPLAKHVTFVLDVSTSMMGRKLSQLKSAMYKILSDLRPSDFFSIVRFSSRAKVWDGKTSLNKLNKKNPEFDPVIQATEKNINQAKTIIGGFESFGGTNIYMAMKVGLQVNRLGKKQWRSKYTNAGSRQEHRHPEPMIIFLTDGDPTEGKTDINRIITSTTNRNKKIKASIFCLALGDDAEFDFLKKLSRQNSGFARKIYEASDTALQLTDFYKEVASPLLANVTFKYLSQQVESVSLTQKHFYYFYSGSELVVSGHLQRTTPAELMECEVKGRSPDGLVRLDPTELPIVLQYESLQESRLAGIMERMWAYLSIQQLLDRSEKKSSLAKQAAELALKYSFVTPVTSLVVVKPDGTTNRAEAVKNSDVESTESEEDTWIPEDTANRNKLTLSPPDESYLDYEDGLILAGTTYYRRRHKAM</sequence>
<dbReference type="SUPFAM" id="SSF53300">
    <property type="entry name" value="vWA-like"/>
    <property type="match status" value="1"/>
</dbReference>
<dbReference type="AlphaFoldDB" id="A0AAD8EF69"/>
<dbReference type="PANTHER" id="PTHR10338:SF108">
    <property type="entry name" value="INTER-ALPHA-TRYPSIN INHIBITOR HEAVY CHAIN H4-LIKE PROTEIN"/>
    <property type="match status" value="1"/>
</dbReference>
<dbReference type="InterPro" id="IPR002035">
    <property type="entry name" value="VWF_A"/>
</dbReference>
<evidence type="ECO:0000259" key="2">
    <source>
        <dbReference type="PROSITE" id="PS50234"/>
    </source>
</evidence>
<dbReference type="InterPro" id="IPR050934">
    <property type="entry name" value="ITIH"/>
</dbReference>
<keyword evidence="5" id="KW-1185">Reference proteome</keyword>
<organism evidence="4 5">
    <name type="scientific">Diploptera punctata</name>
    <name type="common">Pacific beetle cockroach</name>
    <dbReference type="NCBI Taxonomy" id="6984"/>
    <lineage>
        <taxon>Eukaryota</taxon>
        <taxon>Metazoa</taxon>
        <taxon>Ecdysozoa</taxon>
        <taxon>Arthropoda</taxon>
        <taxon>Hexapoda</taxon>
        <taxon>Insecta</taxon>
        <taxon>Pterygota</taxon>
        <taxon>Neoptera</taxon>
        <taxon>Polyneoptera</taxon>
        <taxon>Dictyoptera</taxon>
        <taxon>Blattodea</taxon>
        <taxon>Blaberoidea</taxon>
        <taxon>Blaberidae</taxon>
        <taxon>Diplopterinae</taxon>
        <taxon>Diploptera</taxon>
    </lineage>
</organism>
<reference evidence="4" key="2">
    <citation type="submission" date="2023-05" db="EMBL/GenBank/DDBJ databases">
        <authorList>
            <person name="Fouks B."/>
        </authorList>
    </citation>
    <scope>NUCLEOTIDE SEQUENCE</scope>
    <source>
        <strain evidence="4">Stay&amp;Tobe</strain>
        <tissue evidence="4">Testes</tissue>
    </source>
</reference>
<evidence type="ECO:0008006" key="6">
    <source>
        <dbReference type="Google" id="ProtNLM"/>
    </source>
</evidence>
<name>A0AAD8EF69_DIPPU</name>
<feature type="chain" id="PRO_5042238297" description="Inter-alpha-trypsin inhibitor heavy chain H3-like" evidence="1">
    <location>
        <begin position="19"/>
        <end position="682"/>
    </location>
</feature>
<dbReference type="InterPro" id="IPR036465">
    <property type="entry name" value="vWFA_dom_sf"/>
</dbReference>